<evidence type="ECO:0000256" key="6">
    <source>
        <dbReference type="SAM" id="Phobius"/>
    </source>
</evidence>
<organism evidence="9 10">
    <name type="scientific">Hydra vulgaris</name>
    <name type="common">Hydra</name>
    <name type="synonym">Hydra attenuata</name>
    <dbReference type="NCBI Taxonomy" id="6087"/>
    <lineage>
        <taxon>Eukaryota</taxon>
        <taxon>Metazoa</taxon>
        <taxon>Cnidaria</taxon>
        <taxon>Hydrozoa</taxon>
        <taxon>Hydroidolina</taxon>
        <taxon>Anthoathecata</taxon>
        <taxon>Aplanulata</taxon>
        <taxon>Hydridae</taxon>
        <taxon>Hydra</taxon>
    </lineage>
</organism>
<dbReference type="PANTHER" id="PTHR12011">
    <property type="entry name" value="ADHESION G-PROTEIN COUPLED RECEPTOR"/>
    <property type="match status" value="1"/>
</dbReference>
<keyword evidence="5" id="KW-1015">Disulfide bond</keyword>
<dbReference type="Pfam" id="PF01825">
    <property type="entry name" value="GPS"/>
    <property type="match status" value="1"/>
</dbReference>
<gene>
    <name evidence="10" type="primary">LOC101238289</name>
</gene>
<dbReference type="PROSITE" id="PS50261">
    <property type="entry name" value="G_PROTEIN_RECEP_F2_4"/>
    <property type="match status" value="1"/>
</dbReference>
<keyword evidence="4 6" id="KW-0472">Membrane</keyword>
<sequence length="950" mass="109780">MLLLCDIKKNAKLAQLIHFFLIGCSLALLSDNSNVSYFWPFKDLSVQDIFTQNRTNNRLPFVYANDNVSHLRFSSPLLMIFGTYKFNSSCFVNLNKCAHGLTIKFWFQLVNEQPHNGNLNLITFSGDFFQPINVWVTMVNGQPVFNAEFQIELKERLKRFLRIIKFESTSIKFQKWYYVIIKFDGINNSNKFATYLDNKKLNSKTFKQVYDFNGSYTNVDLIIGPLRTALESQSIFISTKIFLIWEKILNNRENYSIYLKEAETTSCKVFKVNVVEPYNTLKIYFAIDYSGSYALRYIESNCLQELKDRELFSGNKIDLFVTCTSATVIWDESKSENTEKQLYYFKVNIFMIENSTLHKSYSTIASKLSYTAFKLVSNSFYQFEVEKIDQQTSASILYKRTVLTEVAPCINEISKEVNKKEKEVLHNSNENKKKEKEIVNEDRKKTIISKLDDIILKMDETYGLDHAMKLLNAFEERIKIEVNLFNQLNISSKTIEMNKIVITLLKLNYYQSNIMLNGGFVEAPNELFVTGNRSNVLVMGYFYEIINMIGVLKGTQLRKKNANFTFLNSELMAVSIFPQQTESFKKPVVIVQKFKTFLDLTPNCVYLKYKNGSVIWSDEGCFLHNFNSTHITCHCYHLTNFAILMSVTNNVALLSKANAAIMNIITVSGIIISLFFLLLSFLTFLFVRSIQSIRTTIHKHVVASLFISQFIFLFVDRADNKIVCQVIGASLHYFFLVSFFMMGFEGVVLYLMLVKVFRVLNNSMRKCLKYIALCWALPILIVTLNLAIDIRAYGKNLNHCWLSARNGFTWSFVGPVTLIILINFYIFIKTLLVVSSKSKKRSSNAALIWFWIKSASLVLCILGITWIVGVFYINADTLFFGYIFTIVNSLQGFSIFVFHCLVDAKVRSAWRDLFGLEKTYPYLSRSNPTAVSPNQKYSIFLRKKRMSTKC</sequence>
<evidence type="ECO:0000256" key="5">
    <source>
        <dbReference type="ARBA" id="ARBA00023157"/>
    </source>
</evidence>
<evidence type="ECO:0000313" key="10">
    <source>
        <dbReference type="RefSeq" id="XP_065657290.1"/>
    </source>
</evidence>
<keyword evidence="2 6" id="KW-0812">Transmembrane</keyword>
<keyword evidence="9" id="KW-1185">Reference proteome</keyword>
<feature type="transmembrane region" description="Helical" evidence="6">
    <location>
        <begin position="735"/>
        <end position="756"/>
    </location>
</feature>
<evidence type="ECO:0000256" key="1">
    <source>
        <dbReference type="ARBA" id="ARBA00004141"/>
    </source>
</evidence>
<accession>A0ABM4C6R5</accession>
<dbReference type="PRINTS" id="PR00249">
    <property type="entry name" value="GPCRSECRETIN"/>
</dbReference>
<keyword evidence="10" id="KW-0675">Receptor</keyword>
<evidence type="ECO:0000259" key="8">
    <source>
        <dbReference type="PROSITE" id="PS50261"/>
    </source>
</evidence>
<feature type="transmembrane region" description="Helical" evidence="6">
    <location>
        <begin position="879"/>
        <end position="902"/>
    </location>
</feature>
<evidence type="ECO:0000256" key="2">
    <source>
        <dbReference type="ARBA" id="ARBA00022692"/>
    </source>
</evidence>
<dbReference type="InterPro" id="IPR000203">
    <property type="entry name" value="GPS"/>
</dbReference>
<dbReference type="InterPro" id="IPR000832">
    <property type="entry name" value="GPCR_2_secretin-like"/>
</dbReference>
<dbReference type="InterPro" id="IPR017981">
    <property type="entry name" value="GPCR_2-like_7TM"/>
</dbReference>
<dbReference type="GeneID" id="101238289"/>
<dbReference type="Proteomes" id="UP001652625">
    <property type="component" value="Chromosome 07"/>
</dbReference>
<proteinExistence type="predicted"/>
<keyword evidence="3 6" id="KW-1133">Transmembrane helix</keyword>
<feature type="transmembrane region" description="Helical" evidence="6">
    <location>
        <begin position="660"/>
        <end position="685"/>
    </location>
</feature>
<feature type="domain" description="GAIN-B" evidence="7">
    <location>
        <begin position="486"/>
        <end position="651"/>
    </location>
</feature>
<reference evidence="10" key="1">
    <citation type="submission" date="2025-08" db="UniProtKB">
        <authorList>
            <consortium name="RefSeq"/>
        </authorList>
    </citation>
    <scope>IDENTIFICATION</scope>
</reference>
<feature type="transmembrane region" description="Helical" evidence="6">
    <location>
        <begin position="697"/>
        <end position="715"/>
    </location>
</feature>
<comment type="subcellular location">
    <subcellularLocation>
        <location evidence="1">Membrane</location>
        <topology evidence="1">Multi-pass membrane protein</topology>
    </subcellularLocation>
</comment>
<evidence type="ECO:0000259" key="7">
    <source>
        <dbReference type="PROSITE" id="PS50221"/>
    </source>
</evidence>
<dbReference type="Gene3D" id="1.20.1070.10">
    <property type="entry name" value="Rhodopsin 7-helix transmembrane proteins"/>
    <property type="match status" value="1"/>
</dbReference>
<dbReference type="RefSeq" id="XP_065657290.1">
    <property type="nucleotide sequence ID" value="XM_065801218.1"/>
</dbReference>
<dbReference type="InterPro" id="IPR057244">
    <property type="entry name" value="GAIN_B"/>
</dbReference>
<dbReference type="PANTHER" id="PTHR12011:SF347">
    <property type="entry name" value="FI21270P1-RELATED"/>
    <property type="match status" value="1"/>
</dbReference>
<feature type="domain" description="G-protein coupled receptors family 2 profile 2" evidence="8">
    <location>
        <begin position="662"/>
        <end position="903"/>
    </location>
</feature>
<feature type="transmembrane region" description="Helical" evidence="6">
    <location>
        <begin position="808"/>
        <end position="828"/>
    </location>
</feature>
<feature type="transmembrane region" description="Helical" evidence="6">
    <location>
        <begin position="848"/>
        <end position="873"/>
    </location>
</feature>
<evidence type="ECO:0000256" key="4">
    <source>
        <dbReference type="ARBA" id="ARBA00023136"/>
    </source>
</evidence>
<dbReference type="SMART" id="SM00303">
    <property type="entry name" value="GPS"/>
    <property type="match status" value="1"/>
</dbReference>
<name>A0ABM4C6R5_HYDVU</name>
<dbReference type="PROSITE" id="PS50221">
    <property type="entry name" value="GAIN_B"/>
    <property type="match status" value="1"/>
</dbReference>
<protein>
    <submittedName>
        <fullName evidence="10">Adhesion G protein-coupled receptor L4 isoform X4</fullName>
    </submittedName>
</protein>
<evidence type="ECO:0000256" key="3">
    <source>
        <dbReference type="ARBA" id="ARBA00022989"/>
    </source>
</evidence>
<evidence type="ECO:0000313" key="9">
    <source>
        <dbReference type="Proteomes" id="UP001652625"/>
    </source>
</evidence>
<feature type="transmembrane region" description="Helical" evidence="6">
    <location>
        <begin position="768"/>
        <end position="788"/>
    </location>
</feature>
<dbReference type="Pfam" id="PF00002">
    <property type="entry name" value="7tm_2"/>
    <property type="match status" value="1"/>
</dbReference>